<dbReference type="EMBL" id="CP049887">
    <property type="protein sequence ID" value="QIL47893.1"/>
    <property type="molecule type" value="Genomic_DNA"/>
</dbReference>
<evidence type="ECO:0000313" key="4">
    <source>
        <dbReference type="EMBL" id="QIL47893.1"/>
    </source>
</evidence>
<evidence type="ECO:0000259" key="3">
    <source>
        <dbReference type="PROSITE" id="PS50977"/>
    </source>
</evidence>
<dbReference type="PANTHER" id="PTHR43479:SF11">
    <property type="entry name" value="ACREF_ENVCD OPERON REPRESSOR-RELATED"/>
    <property type="match status" value="1"/>
</dbReference>
<gene>
    <name evidence="4" type="ORF">G7082_04775</name>
</gene>
<evidence type="ECO:0000256" key="2">
    <source>
        <dbReference type="PROSITE-ProRule" id="PRU00335"/>
    </source>
</evidence>
<protein>
    <submittedName>
        <fullName evidence="4">TetR/AcrR family transcriptional regulator</fullName>
    </submittedName>
</protein>
<sequence>MMKQRYDSDQTKEDILLTAGKLFSQHGYTNTSIPMIVSELDGLTKGAIYHHFKSKEGILDELMRHFMPSETIISSIRQNDAFSGLEKIQELFLTAMFHQEVQKYLPFSPQLMKEPLLSLKYLKLTQTIFIPEITAFIKEGNDDKSIDAIHPEAISEVVLFLLTTWYNTTLFTNSLDNFYQKLETSQYILERIGVNVLNERVLNKIQTQINQGIEAHS</sequence>
<keyword evidence="5" id="KW-1185">Reference proteome</keyword>
<feature type="domain" description="HTH tetR-type" evidence="3">
    <location>
        <begin position="9"/>
        <end position="70"/>
    </location>
</feature>
<dbReference type="Gene3D" id="1.10.357.10">
    <property type="entry name" value="Tetracycline Repressor, domain 2"/>
    <property type="match status" value="1"/>
</dbReference>
<dbReference type="GO" id="GO:0003677">
    <property type="term" value="F:DNA binding"/>
    <property type="evidence" value="ECO:0007669"/>
    <property type="project" value="UniProtKB-UniRule"/>
</dbReference>
<dbReference type="AlphaFoldDB" id="A0A6G8ASI9"/>
<dbReference type="SUPFAM" id="SSF46689">
    <property type="entry name" value="Homeodomain-like"/>
    <property type="match status" value="1"/>
</dbReference>
<proteinExistence type="predicted"/>
<reference evidence="4 5" key="1">
    <citation type="submission" date="2020-03" db="EMBL/GenBank/DDBJ databases">
        <title>Vagococcus sp. nov., isolated from beetles.</title>
        <authorList>
            <person name="Hyun D.-W."/>
            <person name="Bae J.-W."/>
        </authorList>
    </citation>
    <scope>NUCLEOTIDE SEQUENCE [LARGE SCALE GENOMIC DNA]</scope>
    <source>
        <strain evidence="4 5">HDW17B</strain>
    </source>
</reference>
<dbReference type="InterPro" id="IPR009057">
    <property type="entry name" value="Homeodomain-like_sf"/>
</dbReference>
<dbReference type="PANTHER" id="PTHR43479">
    <property type="entry name" value="ACREF/ENVCD OPERON REPRESSOR-RELATED"/>
    <property type="match status" value="1"/>
</dbReference>
<dbReference type="InterPro" id="IPR001647">
    <property type="entry name" value="HTH_TetR"/>
</dbReference>
<dbReference type="Proteomes" id="UP000501747">
    <property type="component" value="Chromosome"/>
</dbReference>
<name>A0A6G8ASI9_9ENTE</name>
<evidence type="ECO:0000313" key="5">
    <source>
        <dbReference type="Proteomes" id="UP000501747"/>
    </source>
</evidence>
<dbReference type="InterPro" id="IPR050624">
    <property type="entry name" value="HTH-type_Tx_Regulator"/>
</dbReference>
<dbReference type="PROSITE" id="PS50977">
    <property type="entry name" value="HTH_TETR_2"/>
    <property type="match status" value="1"/>
</dbReference>
<evidence type="ECO:0000256" key="1">
    <source>
        <dbReference type="ARBA" id="ARBA00023125"/>
    </source>
</evidence>
<feature type="DNA-binding region" description="H-T-H motif" evidence="2">
    <location>
        <begin position="33"/>
        <end position="52"/>
    </location>
</feature>
<accession>A0A6G8ASI9</accession>
<organism evidence="4 5">
    <name type="scientific">Vagococcus hydrophili</name>
    <dbReference type="NCBI Taxonomy" id="2714947"/>
    <lineage>
        <taxon>Bacteria</taxon>
        <taxon>Bacillati</taxon>
        <taxon>Bacillota</taxon>
        <taxon>Bacilli</taxon>
        <taxon>Lactobacillales</taxon>
        <taxon>Enterococcaceae</taxon>
        <taxon>Vagococcus</taxon>
    </lineage>
</organism>
<dbReference type="Pfam" id="PF00440">
    <property type="entry name" value="TetR_N"/>
    <property type="match status" value="1"/>
</dbReference>
<keyword evidence="1 2" id="KW-0238">DNA-binding</keyword>
<dbReference type="KEGG" id="vhy:G7082_04775"/>